<sequence>MHAVLEAKGYIVKAYEKRLRKLDKYLKDGIITEEQYLQLRTEFARNADKLLRYEVKDQQDYSHIRLMAVFDTAEAHEFKL</sequence>
<name>A0A1V9FM41_9BACT</name>
<evidence type="ECO:0008006" key="3">
    <source>
        <dbReference type="Google" id="ProtNLM"/>
    </source>
</evidence>
<dbReference type="EMBL" id="LWBP01000178">
    <property type="protein sequence ID" value="OQP59377.1"/>
    <property type="molecule type" value="Genomic_DNA"/>
</dbReference>
<evidence type="ECO:0000313" key="1">
    <source>
        <dbReference type="EMBL" id="OQP59377.1"/>
    </source>
</evidence>
<keyword evidence="2" id="KW-1185">Reference proteome</keyword>
<accession>A0A1V9FM41</accession>
<comment type="caution">
    <text evidence="1">The sequence shown here is derived from an EMBL/GenBank/DDBJ whole genome shotgun (WGS) entry which is preliminary data.</text>
</comment>
<gene>
    <name evidence="1" type="ORF">A4R26_21410</name>
</gene>
<dbReference type="AlphaFoldDB" id="A0A1V9FM41"/>
<protein>
    <recommendedName>
        <fullName evidence="3">SHOCT domain-containing protein</fullName>
    </recommendedName>
</protein>
<evidence type="ECO:0000313" key="2">
    <source>
        <dbReference type="Proteomes" id="UP000192276"/>
    </source>
</evidence>
<reference evidence="2" key="1">
    <citation type="submission" date="2016-04" db="EMBL/GenBank/DDBJ databases">
        <authorList>
            <person name="Chen L."/>
            <person name="Zhuang W."/>
            <person name="Wang G."/>
        </authorList>
    </citation>
    <scope>NUCLEOTIDE SEQUENCE [LARGE SCALE GENOMIC DNA]</scope>
    <source>
        <strain evidence="2">208</strain>
    </source>
</reference>
<organism evidence="1 2">
    <name type="scientific">Niastella populi</name>
    <dbReference type="NCBI Taxonomy" id="550983"/>
    <lineage>
        <taxon>Bacteria</taxon>
        <taxon>Pseudomonadati</taxon>
        <taxon>Bacteroidota</taxon>
        <taxon>Chitinophagia</taxon>
        <taxon>Chitinophagales</taxon>
        <taxon>Chitinophagaceae</taxon>
        <taxon>Niastella</taxon>
    </lineage>
</organism>
<dbReference type="Proteomes" id="UP000192276">
    <property type="component" value="Unassembled WGS sequence"/>
</dbReference>
<proteinExistence type="predicted"/>